<feature type="domain" description="RagB/SusD" evidence="6">
    <location>
        <begin position="369"/>
        <end position="502"/>
    </location>
</feature>
<dbReference type="GO" id="GO:0009279">
    <property type="term" value="C:cell outer membrane"/>
    <property type="evidence" value="ECO:0007669"/>
    <property type="project" value="UniProtKB-SubCell"/>
</dbReference>
<dbReference type="Gene3D" id="1.25.40.390">
    <property type="match status" value="1"/>
</dbReference>
<evidence type="ECO:0000256" key="4">
    <source>
        <dbReference type="ARBA" id="ARBA00023136"/>
    </source>
</evidence>
<keyword evidence="5" id="KW-0998">Cell outer membrane</keyword>
<evidence type="ECO:0000313" key="8">
    <source>
        <dbReference type="EMBL" id="RWU07734.1"/>
    </source>
</evidence>
<evidence type="ECO:0000256" key="2">
    <source>
        <dbReference type="ARBA" id="ARBA00006275"/>
    </source>
</evidence>
<dbReference type="Pfam" id="PF07980">
    <property type="entry name" value="SusD_RagB"/>
    <property type="match status" value="1"/>
</dbReference>
<feature type="domain" description="SusD-like N-terminal" evidence="7">
    <location>
        <begin position="25"/>
        <end position="237"/>
    </location>
</feature>
<evidence type="ECO:0000259" key="7">
    <source>
        <dbReference type="Pfam" id="PF14322"/>
    </source>
</evidence>
<dbReference type="OrthoDB" id="629561at2"/>
<dbReference type="PROSITE" id="PS51257">
    <property type="entry name" value="PROKAR_LIPOPROTEIN"/>
    <property type="match status" value="1"/>
</dbReference>
<comment type="caution">
    <text evidence="8">The sequence shown here is derived from an EMBL/GenBank/DDBJ whole genome shotgun (WGS) entry which is preliminary data.</text>
</comment>
<comment type="similarity">
    <text evidence="2">Belongs to the SusD family.</text>
</comment>
<organism evidence="8 9">
    <name type="scientific">Pedobacter chitinilyticus</name>
    <dbReference type="NCBI Taxonomy" id="2233776"/>
    <lineage>
        <taxon>Bacteria</taxon>
        <taxon>Pseudomonadati</taxon>
        <taxon>Bacteroidota</taxon>
        <taxon>Sphingobacteriia</taxon>
        <taxon>Sphingobacteriales</taxon>
        <taxon>Sphingobacteriaceae</taxon>
        <taxon>Pedobacter</taxon>
    </lineage>
</organism>
<comment type="subcellular location">
    <subcellularLocation>
        <location evidence="1">Cell outer membrane</location>
    </subcellularLocation>
</comment>
<dbReference type="Proteomes" id="UP000284120">
    <property type="component" value="Unassembled WGS sequence"/>
</dbReference>
<dbReference type="Pfam" id="PF14322">
    <property type="entry name" value="SusD-like_3"/>
    <property type="match status" value="1"/>
</dbReference>
<keyword evidence="3" id="KW-0732">Signal</keyword>
<dbReference type="EMBL" id="SAYW01000003">
    <property type="protein sequence ID" value="RWU07734.1"/>
    <property type="molecule type" value="Genomic_DNA"/>
</dbReference>
<dbReference type="SUPFAM" id="SSF48452">
    <property type="entry name" value="TPR-like"/>
    <property type="match status" value="1"/>
</dbReference>
<dbReference type="InterPro" id="IPR033985">
    <property type="entry name" value="SusD-like_N"/>
</dbReference>
<dbReference type="RefSeq" id="WP_113647644.1">
    <property type="nucleotide sequence ID" value="NZ_QMHN01000003.1"/>
</dbReference>
<keyword evidence="9" id="KW-1185">Reference proteome</keyword>
<evidence type="ECO:0000256" key="3">
    <source>
        <dbReference type="ARBA" id="ARBA00022729"/>
    </source>
</evidence>
<evidence type="ECO:0000256" key="1">
    <source>
        <dbReference type="ARBA" id="ARBA00004442"/>
    </source>
</evidence>
<evidence type="ECO:0000256" key="5">
    <source>
        <dbReference type="ARBA" id="ARBA00023237"/>
    </source>
</evidence>
<accession>A0A3S3R6J3</accession>
<reference evidence="8 9" key="1">
    <citation type="submission" date="2018-06" db="EMBL/GenBank/DDBJ databases">
        <title>Pedobacter endophyticus sp. nov., an endophytic bacterium isolated from a leaf of Triticum aestivum.</title>
        <authorList>
            <person name="Zhang L."/>
        </authorList>
    </citation>
    <scope>NUCLEOTIDE SEQUENCE [LARGE SCALE GENOMIC DNA]</scope>
    <source>
        <strain evidence="8 9">CM134L-2</strain>
    </source>
</reference>
<dbReference type="InterPro" id="IPR011990">
    <property type="entry name" value="TPR-like_helical_dom_sf"/>
</dbReference>
<proteinExistence type="inferred from homology"/>
<dbReference type="AlphaFoldDB" id="A0A3S3R6J3"/>
<gene>
    <name evidence="8" type="ORF">DPV69_12195</name>
</gene>
<dbReference type="InterPro" id="IPR012944">
    <property type="entry name" value="SusD_RagB_dom"/>
</dbReference>
<evidence type="ECO:0000313" key="9">
    <source>
        <dbReference type="Proteomes" id="UP000284120"/>
    </source>
</evidence>
<evidence type="ECO:0000259" key="6">
    <source>
        <dbReference type="Pfam" id="PF07980"/>
    </source>
</evidence>
<protein>
    <submittedName>
        <fullName evidence="8">RagB/SusD family nutrient uptake outer membrane protein</fullName>
    </submittedName>
</protein>
<name>A0A3S3R6J3_9SPHI</name>
<sequence>MKKIILGIVGTVLTLAAITSCKKLDLAPYNSVSPETGFQTWLDARYWDNGLYTQLRGRLYGSYNTLQETAVDQLNASLDFGNRGGAAHRWGNFLQANDVAGPYQGFYSAIANANFVIEGLDKIAVPATAAQQDTLTNAKSDARAVRAYYYHELMTRYAKAYNPATAATDLGVPLLIKYDVKALPSRANSKAVYDQILADITYAKANNKRANRSASSSATAVSAKFTPDALLALEARVRLAIQDWPGAYAAANTLISSGRYPLYTTEATLKNYWHTETARSEDIFRINATTAETVNTNAIYLGYSGQNQWYVPDFIPTQSVVDSYEATDFRRNIYFAQLPIFIQGVRYNNVWLVNKFPGVPSLFTGTFTNYMHSPKVFRIGEIYTIAAEAAERGGSTAANALTALNALRVARGLTTIAPVGAALTQAVRDERTREMNFDGFRLWDLKRWGLGFTRGTPQNTAFVNTGTGFTGLVIQANDNKFTWGIPTNDLQLNTNLVPNPGW</sequence>
<keyword evidence="4" id="KW-0472">Membrane</keyword>